<evidence type="ECO:0000256" key="1">
    <source>
        <dbReference type="SAM" id="MobiDB-lite"/>
    </source>
</evidence>
<dbReference type="AlphaFoldDB" id="A0A1I6MGK1"/>
<feature type="region of interest" description="Disordered" evidence="1">
    <location>
        <begin position="369"/>
        <end position="395"/>
    </location>
</feature>
<reference evidence="2 3" key="1">
    <citation type="submission" date="2016-10" db="EMBL/GenBank/DDBJ databases">
        <authorList>
            <person name="de Groot N.N."/>
        </authorList>
    </citation>
    <scope>NUCLEOTIDE SEQUENCE [LARGE SCALE GENOMIC DNA]</scope>
    <source>
        <strain evidence="2 3">DSM 29433</strain>
    </source>
</reference>
<feature type="region of interest" description="Disordered" evidence="1">
    <location>
        <begin position="596"/>
        <end position="615"/>
    </location>
</feature>
<dbReference type="STRING" id="1123755.SAMN05444714_1752"/>
<protein>
    <recommendedName>
        <fullName evidence="4">Type IV pilus biogenesis protein PilP</fullName>
    </recommendedName>
</protein>
<accession>A0A1I6MGK1</accession>
<feature type="region of interest" description="Disordered" evidence="1">
    <location>
        <begin position="673"/>
        <end position="710"/>
    </location>
</feature>
<evidence type="ECO:0000313" key="2">
    <source>
        <dbReference type="EMBL" id="SFS14772.1"/>
    </source>
</evidence>
<organism evidence="2 3">
    <name type="scientific">Yoonia litorea</name>
    <dbReference type="NCBI Taxonomy" id="1123755"/>
    <lineage>
        <taxon>Bacteria</taxon>
        <taxon>Pseudomonadati</taxon>
        <taxon>Pseudomonadota</taxon>
        <taxon>Alphaproteobacteria</taxon>
        <taxon>Rhodobacterales</taxon>
        <taxon>Paracoccaceae</taxon>
        <taxon>Yoonia</taxon>
    </lineage>
</organism>
<feature type="compositionally biased region" description="Pro residues" evidence="1">
    <location>
        <begin position="369"/>
        <end position="379"/>
    </location>
</feature>
<name>A0A1I6MGK1_9RHOB</name>
<sequence length="787" mass="81702">MTANFALSLSIEGIDLLHRAPDGWRAIGHVDISSEELDNDLANLRAKAAAVAPDGFATKLIIPADQIKFLTLDRAEASQAEVHAAVEGTTPYSLFDLVIDHWLAGDQTHIAAVARETLEEAESFADGHGFRPVAFVALPPDGTSEKEVFFGPTSIADEILGSGHTIDRAEPAVVTGTRLKVRPAPAETAEMAHASASNVQATLFKPSLFDAIIPETRSRTFTARRPVAAAPLVAERAPTVAAPATVGPAPVRQLGVQSTVNPKLVAAGIGIAAILGIAVWGALPSSEPEAVAVAPSEVVTATVASTPTESASVEDLIAAIPPEVGTQEIRPLSSTEIADPPRVASTSAAPVDRAAPQIIAEAEIDALPLPPQLPPPPPSEIAEDNSALSTAPRVDVGRVATPDEARAFYDATGVWLRAPRFFDEPSGAIALGFTPPASTETYSAAQLRPDFARTSEPEVVFVSPTNPPPPEAVFERDEDGFVRATPDGAVTPDGVIVFAGIPDLPLAGPRPELSEEDLARFALLNETPDGVVIVPGPPEVIPPLRPNDLVVENADTGSSPTEESAELPPGSVGLAALELQNTGSVALDSETVEAGADADLRPQLRPNGLSPTTVGAQSDLTDILEGVVAADATLRFDNSTNLAVTSSVRPADRPATLEQAAARVLAQRTAETLTAAAASAQRTPTPEQPPAASEVAAAPAPRTTGPVPGGVARAATIEDAIRLRDINLIGVYGRPSDRRALVRLSNGRYVRVEVGSELDGGQVVAIGDEALNYVKRGRTYAIGLPDS</sequence>
<dbReference type="RefSeq" id="WP_090206516.1">
    <property type="nucleotide sequence ID" value="NZ_FOZM01000001.1"/>
</dbReference>
<dbReference type="OrthoDB" id="7870459at2"/>
<gene>
    <name evidence="2" type="ORF">SAMN05444714_1752</name>
</gene>
<dbReference type="EMBL" id="FOZM01000001">
    <property type="protein sequence ID" value="SFS14772.1"/>
    <property type="molecule type" value="Genomic_DNA"/>
</dbReference>
<dbReference type="Proteomes" id="UP000198926">
    <property type="component" value="Unassembled WGS sequence"/>
</dbReference>
<proteinExistence type="predicted"/>
<keyword evidence="3" id="KW-1185">Reference proteome</keyword>
<feature type="compositionally biased region" description="Low complexity" evidence="1">
    <location>
        <begin position="673"/>
        <end position="701"/>
    </location>
</feature>
<evidence type="ECO:0008006" key="4">
    <source>
        <dbReference type="Google" id="ProtNLM"/>
    </source>
</evidence>
<evidence type="ECO:0000313" key="3">
    <source>
        <dbReference type="Proteomes" id="UP000198926"/>
    </source>
</evidence>